<keyword evidence="2" id="KW-1185">Reference proteome</keyword>
<dbReference type="EMBL" id="KQ996543">
    <property type="protein sequence ID" value="KZV44698.1"/>
    <property type="molecule type" value="Genomic_DNA"/>
</dbReference>
<evidence type="ECO:0000313" key="2">
    <source>
        <dbReference type="Proteomes" id="UP000250235"/>
    </source>
</evidence>
<accession>A0A2Z7CCQ6</accession>
<protein>
    <submittedName>
        <fullName evidence="1">Charged multivesicular body protein 1</fullName>
    </submittedName>
</protein>
<reference evidence="1 2" key="1">
    <citation type="journal article" date="2015" name="Proc. Natl. Acad. Sci. U.S.A.">
        <title>The resurrection genome of Boea hygrometrica: A blueprint for survival of dehydration.</title>
        <authorList>
            <person name="Xiao L."/>
            <person name="Yang G."/>
            <person name="Zhang L."/>
            <person name="Yang X."/>
            <person name="Zhao S."/>
            <person name="Ji Z."/>
            <person name="Zhou Q."/>
            <person name="Hu M."/>
            <person name="Wang Y."/>
            <person name="Chen M."/>
            <person name="Xu Y."/>
            <person name="Jin H."/>
            <person name="Xiao X."/>
            <person name="Hu G."/>
            <person name="Bao F."/>
            <person name="Hu Y."/>
            <person name="Wan P."/>
            <person name="Li L."/>
            <person name="Deng X."/>
            <person name="Kuang T."/>
            <person name="Xiang C."/>
            <person name="Zhu J.K."/>
            <person name="Oliver M.J."/>
            <person name="He Y."/>
        </authorList>
    </citation>
    <scope>NUCLEOTIDE SEQUENCE [LARGE SCALE GENOMIC DNA]</scope>
    <source>
        <strain evidence="2">cv. XS01</strain>
    </source>
</reference>
<name>A0A2Z7CCQ6_9LAMI</name>
<evidence type="ECO:0000313" key="1">
    <source>
        <dbReference type="EMBL" id="KZV44698.1"/>
    </source>
</evidence>
<dbReference type="Proteomes" id="UP000250235">
    <property type="component" value="Unassembled WGS sequence"/>
</dbReference>
<gene>
    <name evidence="1" type="ORF">F511_08877</name>
</gene>
<proteinExistence type="predicted"/>
<sequence>MLASRPSAITARWSSDTTNQSVTTPMIVLDLSGTTHLSAGHNVALSQSISFNQAVHVNTESQSTYIIPQNTNTLMLKAVNKSSTRTSTLNSTSTDLNQELQIQFAQLASSLVSTTTAGTTSKVQKNQITLRSDLSNSFNEQTLRASPLTSNQAS</sequence>
<dbReference type="AlphaFoldDB" id="A0A2Z7CCQ6"/>
<organism evidence="1 2">
    <name type="scientific">Dorcoceras hygrometricum</name>
    <dbReference type="NCBI Taxonomy" id="472368"/>
    <lineage>
        <taxon>Eukaryota</taxon>
        <taxon>Viridiplantae</taxon>
        <taxon>Streptophyta</taxon>
        <taxon>Embryophyta</taxon>
        <taxon>Tracheophyta</taxon>
        <taxon>Spermatophyta</taxon>
        <taxon>Magnoliopsida</taxon>
        <taxon>eudicotyledons</taxon>
        <taxon>Gunneridae</taxon>
        <taxon>Pentapetalae</taxon>
        <taxon>asterids</taxon>
        <taxon>lamiids</taxon>
        <taxon>Lamiales</taxon>
        <taxon>Gesneriaceae</taxon>
        <taxon>Didymocarpoideae</taxon>
        <taxon>Trichosporeae</taxon>
        <taxon>Loxocarpinae</taxon>
        <taxon>Dorcoceras</taxon>
    </lineage>
</organism>